<proteinExistence type="predicted"/>
<keyword evidence="2" id="KW-1185">Reference proteome</keyword>
<organism evidence="1 2">
    <name type="scientific">Hypoxylon rubiginosum</name>
    <dbReference type="NCBI Taxonomy" id="110542"/>
    <lineage>
        <taxon>Eukaryota</taxon>
        <taxon>Fungi</taxon>
        <taxon>Dikarya</taxon>
        <taxon>Ascomycota</taxon>
        <taxon>Pezizomycotina</taxon>
        <taxon>Sordariomycetes</taxon>
        <taxon>Xylariomycetidae</taxon>
        <taxon>Xylariales</taxon>
        <taxon>Hypoxylaceae</taxon>
        <taxon>Hypoxylon</taxon>
    </lineage>
</organism>
<accession>A0ACB9YKD8</accession>
<protein>
    <submittedName>
        <fullName evidence="1">SNF2 family N-terminal domain-containing protein</fullName>
    </submittedName>
</protein>
<reference evidence="1 2" key="1">
    <citation type="journal article" date="2022" name="New Phytol.">
        <title>Ecological generalism drives hyperdiversity of secondary metabolite gene clusters in xylarialean endophytes.</title>
        <authorList>
            <person name="Franco M.E.E."/>
            <person name="Wisecaver J.H."/>
            <person name="Arnold A.E."/>
            <person name="Ju Y.M."/>
            <person name="Slot J.C."/>
            <person name="Ahrendt S."/>
            <person name="Moore L.P."/>
            <person name="Eastman K.E."/>
            <person name="Scott K."/>
            <person name="Konkel Z."/>
            <person name="Mondo S.J."/>
            <person name="Kuo A."/>
            <person name="Hayes R.D."/>
            <person name="Haridas S."/>
            <person name="Andreopoulos B."/>
            <person name="Riley R."/>
            <person name="LaButti K."/>
            <person name="Pangilinan J."/>
            <person name="Lipzen A."/>
            <person name="Amirebrahimi M."/>
            <person name="Yan J."/>
            <person name="Adam C."/>
            <person name="Keymanesh K."/>
            <person name="Ng V."/>
            <person name="Louie K."/>
            <person name="Northen T."/>
            <person name="Drula E."/>
            <person name="Henrissat B."/>
            <person name="Hsieh H.M."/>
            <person name="Youens-Clark K."/>
            <person name="Lutzoni F."/>
            <person name="Miadlikowska J."/>
            <person name="Eastwood D.C."/>
            <person name="Hamelin R.C."/>
            <person name="Grigoriev I.V."/>
            <person name="U'Ren J.M."/>
        </authorList>
    </citation>
    <scope>NUCLEOTIDE SEQUENCE [LARGE SCALE GENOMIC DNA]</scope>
    <source>
        <strain evidence="1 2">CBS 119005</strain>
    </source>
</reference>
<sequence length="481" mass="53982">MMIEREYGVLKNAQFGTLWEVSTNPGGSQLYKDGITGKSQDTRPTLALGGILADDMGLGKTLSILSLITASLDAFDISIPPTSEYSRTTLVVCPKSAIVAWQQQISRHIYPGRIRVGFYHGSSKVKSSSELHANDIILTTYGTVLSEWKSTAMSGPLFNKEWARVVLDEAHHIRDRSSKIFKATCDLPAKRRWCMTGTPIQNRLDDYGSLLTFIGIAPFANKLIFDFWIAKPLLTGQPEGLVRLRRLVTSTCLRRTKDGIHEDLKLPPRIEKECMVCMDYEDQELYNFFKTKASGFVSVFFSNENMETSHRTSHILPLINILRLICNHGQRLIPPRVQQTWAEKLNQHDLQTMLKSRLAQCYHCDSETIPDDISSEFGCVHVLCVRCANLDEARELSGSQLVCPICNEDQLETSGSEASRGLTYRPSAKVRALIANLLEEQKTNTADASEKPVKSVVFGSARACTSPGWRRFRSDRWAEVV</sequence>
<dbReference type="EMBL" id="MU393626">
    <property type="protein sequence ID" value="KAI4859571.1"/>
    <property type="molecule type" value="Genomic_DNA"/>
</dbReference>
<name>A0ACB9YKD8_9PEZI</name>
<evidence type="ECO:0000313" key="1">
    <source>
        <dbReference type="EMBL" id="KAI4859571.1"/>
    </source>
</evidence>
<evidence type="ECO:0000313" key="2">
    <source>
        <dbReference type="Proteomes" id="UP001497700"/>
    </source>
</evidence>
<dbReference type="Proteomes" id="UP001497700">
    <property type="component" value="Unassembled WGS sequence"/>
</dbReference>
<gene>
    <name evidence="1" type="ORF">F4820DRAFT_439413</name>
</gene>
<comment type="caution">
    <text evidence="1">The sequence shown here is derived from an EMBL/GenBank/DDBJ whole genome shotgun (WGS) entry which is preliminary data.</text>
</comment>